<accession>A0ABV2ARD3</accession>
<dbReference type="SMART" id="SM00320">
    <property type="entry name" value="WD40"/>
    <property type="match status" value="4"/>
</dbReference>
<dbReference type="InterPro" id="IPR015943">
    <property type="entry name" value="WD40/YVTN_repeat-like_dom_sf"/>
</dbReference>
<keyword evidence="2" id="KW-1185">Reference proteome</keyword>
<dbReference type="EMBL" id="JBDODL010002217">
    <property type="protein sequence ID" value="MES1922104.1"/>
    <property type="molecule type" value="Genomic_DNA"/>
</dbReference>
<reference evidence="1 2" key="1">
    <citation type="journal article" date="2024" name="BMC Biol.">
        <title>Comparative genomics of Ascetosporea gives new insight into the evolutionary basis for animal parasitism in Rhizaria.</title>
        <authorList>
            <person name="Hiltunen Thoren M."/>
            <person name="Onut-Brannstrom I."/>
            <person name="Alfjorden A."/>
            <person name="Peckova H."/>
            <person name="Swords F."/>
            <person name="Hooper C."/>
            <person name="Holzer A.S."/>
            <person name="Bass D."/>
            <person name="Burki F."/>
        </authorList>
    </citation>
    <scope>NUCLEOTIDE SEQUENCE [LARGE SCALE GENOMIC DNA]</scope>
    <source>
        <strain evidence="1">20-A016</strain>
    </source>
</reference>
<evidence type="ECO:0000313" key="2">
    <source>
        <dbReference type="Proteomes" id="UP001439008"/>
    </source>
</evidence>
<proteinExistence type="predicted"/>
<gene>
    <name evidence="1" type="ORF">MHBO_003619</name>
</gene>
<name>A0ABV2ARD3_9EUKA</name>
<dbReference type="Pfam" id="PF00400">
    <property type="entry name" value="WD40"/>
    <property type="match status" value="1"/>
</dbReference>
<dbReference type="Proteomes" id="UP001439008">
    <property type="component" value="Unassembled WGS sequence"/>
</dbReference>
<organism evidence="1 2">
    <name type="scientific">Bonamia ostreae</name>
    <dbReference type="NCBI Taxonomy" id="126728"/>
    <lineage>
        <taxon>Eukaryota</taxon>
        <taxon>Sar</taxon>
        <taxon>Rhizaria</taxon>
        <taxon>Endomyxa</taxon>
        <taxon>Ascetosporea</taxon>
        <taxon>Haplosporida</taxon>
        <taxon>Bonamia</taxon>
    </lineage>
</organism>
<dbReference type="InterPro" id="IPR001680">
    <property type="entry name" value="WD40_rpt"/>
</dbReference>
<feature type="non-terminal residue" evidence="1">
    <location>
        <position position="1"/>
    </location>
</feature>
<dbReference type="SUPFAM" id="SSF50978">
    <property type="entry name" value="WD40 repeat-like"/>
    <property type="match status" value="1"/>
</dbReference>
<sequence length="220" mass="24515">KTTTNSFAGKIFDADINYSKKLFVCACEDGTARIFKIDEKLSYLTKIVISQVRLTSIFWEYKKSNSIISGDGNGILTVWDFETKRNISRLTTNVSDHKNDINSICVIENTIITGNSVGHTSFWDILTGTLLSSFKEHSGAVLAVAALTENGQNLVYSTGEDSKIALFFKTREELWVKRNVFSPLKHEIYSLAVNKQKGNLFCGGIEGILAITFPQNNLKN</sequence>
<protein>
    <submittedName>
        <fullName evidence="1">Uncharacterized protein</fullName>
    </submittedName>
</protein>
<evidence type="ECO:0000313" key="1">
    <source>
        <dbReference type="EMBL" id="MES1922104.1"/>
    </source>
</evidence>
<dbReference type="Gene3D" id="2.130.10.10">
    <property type="entry name" value="YVTN repeat-like/Quinoprotein amine dehydrogenase"/>
    <property type="match status" value="1"/>
</dbReference>
<dbReference type="InterPro" id="IPR036322">
    <property type="entry name" value="WD40_repeat_dom_sf"/>
</dbReference>
<dbReference type="InterPro" id="IPR046351">
    <property type="entry name" value="UTP4"/>
</dbReference>
<dbReference type="PANTHER" id="PTHR44163:SF1">
    <property type="entry name" value="U3 SMALL NUCLEOLAR RNA-ASSOCIATED PROTEIN 4 HOMOLOG"/>
    <property type="match status" value="1"/>
</dbReference>
<comment type="caution">
    <text evidence="1">The sequence shown here is derived from an EMBL/GenBank/DDBJ whole genome shotgun (WGS) entry which is preliminary data.</text>
</comment>
<dbReference type="PANTHER" id="PTHR44163">
    <property type="entry name" value="U3 SMALL NUCLEOLAR RNA-ASSOCIATED PROTEIN 4 HOMOLOG"/>
    <property type="match status" value="1"/>
</dbReference>
<feature type="non-terminal residue" evidence="1">
    <location>
        <position position="220"/>
    </location>
</feature>